<accession>A0AAD3ZVH7</accession>
<dbReference type="EMBL" id="VZUQ01000066">
    <property type="protein sequence ID" value="KAB1180274.1"/>
    <property type="molecule type" value="Genomic_DNA"/>
</dbReference>
<dbReference type="AlphaFoldDB" id="A0AAD3ZVH7"/>
<sequence>MKKSIYWILGLILIGYLSYYTAANYYSPYQGKITKSDISGEWKCTRSSGFKNGQISINYNFNDNYTYKAIYNISVFGNKATTYEIYTKGRYKILDNIIRTDVISMEFLKKGFGEQDQNYKLLHDAFDPNNKDIADYLILSLNKNNLVFTMDKTVKYTCSK</sequence>
<protein>
    <submittedName>
        <fullName evidence="2">Uncharacterized protein</fullName>
    </submittedName>
</protein>
<comment type="caution">
    <text evidence="2">The sequence shown here is derived from an EMBL/GenBank/DDBJ whole genome shotgun (WGS) entry which is preliminary data.</text>
</comment>
<keyword evidence="1" id="KW-0812">Transmembrane</keyword>
<keyword evidence="1" id="KW-1133">Transmembrane helix</keyword>
<proteinExistence type="predicted"/>
<name>A0AAD3ZVH7_PHODD</name>
<keyword evidence="1" id="KW-0472">Membrane</keyword>
<organism evidence="2 3">
    <name type="scientific">Photobacterium damselae subsp. damselae</name>
    <name type="common">Listonella damsela</name>
    <dbReference type="NCBI Taxonomy" id="85581"/>
    <lineage>
        <taxon>Bacteria</taxon>
        <taxon>Pseudomonadati</taxon>
        <taxon>Pseudomonadota</taxon>
        <taxon>Gammaproteobacteria</taxon>
        <taxon>Vibrionales</taxon>
        <taxon>Vibrionaceae</taxon>
        <taxon>Photobacterium</taxon>
    </lineage>
</organism>
<evidence type="ECO:0000313" key="2">
    <source>
        <dbReference type="EMBL" id="KAB1180274.1"/>
    </source>
</evidence>
<evidence type="ECO:0000313" key="3">
    <source>
        <dbReference type="Proteomes" id="UP000480943"/>
    </source>
</evidence>
<feature type="transmembrane region" description="Helical" evidence="1">
    <location>
        <begin position="6"/>
        <end position="26"/>
    </location>
</feature>
<gene>
    <name evidence="2" type="ORF">F6450_11685</name>
</gene>
<evidence type="ECO:0000256" key="1">
    <source>
        <dbReference type="SAM" id="Phobius"/>
    </source>
</evidence>
<reference evidence="2 3" key="1">
    <citation type="submission" date="2019-09" db="EMBL/GenBank/DDBJ databases">
        <title>Photobacterium damselae subsp. damselae CDC-2227-81, a human clinical isolate.</title>
        <authorList>
            <person name="Osorio C.R."/>
        </authorList>
    </citation>
    <scope>NUCLEOTIDE SEQUENCE [LARGE SCALE GENOMIC DNA]</scope>
    <source>
        <strain evidence="2 3">CDC-2227-81</strain>
    </source>
</reference>
<dbReference type="Proteomes" id="UP000480943">
    <property type="component" value="Unassembled WGS sequence"/>
</dbReference>
<dbReference type="RefSeq" id="WP_151182831.1">
    <property type="nucleotide sequence ID" value="NZ_VZUQ01000066.1"/>
</dbReference>